<dbReference type="EMBL" id="CP013615">
    <property type="protein sequence ID" value="AMN31176.1"/>
    <property type="molecule type" value="Genomic_DNA"/>
</dbReference>
<evidence type="ECO:0000313" key="2">
    <source>
        <dbReference type="EMBL" id="AMN31176.1"/>
    </source>
</evidence>
<keyword evidence="2" id="KW-0614">Plasmid</keyword>
<proteinExistence type="predicted"/>
<dbReference type="RefSeq" id="WP_061429768.1">
    <property type="nucleotide sequence ID" value="NZ_CATNZX010000001.1"/>
</dbReference>
<protein>
    <submittedName>
        <fullName evidence="2">Uncharacterized protein</fullName>
    </submittedName>
</protein>
<dbReference type="AlphaFoldDB" id="A0A140GRL7"/>
<keyword evidence="1" id="KW-1133">Transmembrane helix</keyword>
<feature type="transmembrane region" description="Helical" evidence="1">
    <location>
        <begin position="46"/>
        <end position="65"/>
    </location>
</feature>
<accession>A0A140GRL7</accession>
<name>A0A140GRL7_CLOPF</name>
<keyword evidence="1" id="KW-0812">Transmembrane</keyword>
<organism evidence="2 3">
    <name type="scientific">Clostridium perfringens</name>
    <dbReference type="NCBI Taxonomy" id="1502"/>
    <lineage>
        <taxon>Bacteria</taxon>
        <taxon>Bacillati</taxon>
        <taxon>Bacillota</taxon>
        <taxon>Clostridia</taxon>
        <taxon>Eubacteriales</taxon>
        <taxon>Clostridiaceae</taxon>
        <taxon>Clostridium</taxon>
    </lineage>
</organism>
<sequence>MKFLIKISKILEYMCCEEVIFPCSIILFFISLIETIILQLLIIKKLLLLLTLIGVVLLLLIKMFLKFKLRATLAKSFVELIIKSKVKKFINNKEVFNYLVKETYCYDYKKYENCKTPMDYVSEFYSEGLLSISGKNINENLWRKHFFKNYSLKQEKQDEYEKENQLYSLYSNGMLNLSASNSMYLSLNSKFYSKNSQWQEMSVFQCNINKILNYNTEYYLEFRNIANLYILTIKDYKKEEDIINIPGAYKKEINTCYDSLFKKVQQLNDAIKLEYNNKKNMEYNKNLEKIEKSKKQTVFSKRNTFDSYIEMN</sequence>
<evidence type="ECO:0000313" key="3">
    <source>
        <dbReference type="Proteomes" id="UP000070260"/>
    </source>
</evidence>
<gene>
    <name evidence="2" type="ORF">JFP838_pA0260</name>
</gene>
<dbReference type="Proteomes" id="UP000070260">
    <property type="component" value="Plasmid pJFP838A"/>
</dbReference>
<evidence type="ECO:0000256" key="1">
    <source>
        <dbReference type="SAM" id="Phobius"/>
    </source>
</evidence>
<keyword evidence="1" id="KW-0472">Membrane</keyword>
<feature type="transmembrane region" description="Helical" evidence="1">
    <location>
        <begin position="20"/>
        <end position="40"/>
    </location>
</feature>
<reference evidence="2 3" key="1">
    <citation type="journal article" date="2016" name="PLoS ONE">
        <title>Plasmid Characterization and Chromosome Analysis of Two netF+ Clostridium perfringens Isolates Associated with Foal and Canine Necrotizing Enteritis.</title>
        <authorList>
            <person name="Mehdizadeh Gohari I."/>
            <person name="Kropinski A.M."/>
            <person name="Weese S.J."/>
            <person name="Parreira V.R."/>
            <person name="Whitehead A.E."/>
            <person name="Boerlin P."/>
            <person name="Prescott J.F."/>
        </authorList>
    </citation>
    <scope>NUCLEOTIDE SEQUENCE [LARGE SCALE GENOMIC DNA]</scope>
    <source>
        <strain evidence="2 3">JP838</strain>
        <plasmid evidence="3">Plasmid pJFP838A</plasmid>
    </source>
</reference>
<dbReference type="PATRIC" id="fig|1502.177.peg.3468"/>
<geneLocation type="plasmid" evidence="2 3">
    <name>pJFP838A</name>
</geneLocation>